<reference evidence="2 3" key="1">
    <citation type="submission" date="2016-07" db="EMBL/GenBank/DDBJ databases">
        <authorList>
            <person name="Lefevre C.T."/>
        </authorList>
    </citation>
    <scope>NUCLEOTIDE SEQUENCE [LARGE SCALE GENOMIC DNA]</scope>
    <source>
        <strain evidence="2">PR1</strain>
    </source>
</reference>
<organism evidence="2 3">
    <name type="scientific">Candidatus Terasakiella magnetica</name>
    <dbReference type="NCBI Taxonomy" id="1867952"/>
    <lineage>
        <taxon>Bacteria</taxon>
        <taxon>Pseudomonadati</taxon>
        <taxon>Pseudomonadota</taxon>
        <taxon>Alphaproteobacteria</taxon>
        <taxon>Rhodospirillales</taxon>
        <taxon>Terasakiellaceae</taxon>
        <taxon>Terasakiella</taxon>
    </lineage>
</organism>
<dbReference type="InterPro" id="IPR036514">
    <property type="entry name" value="SGNH_hydro_sf"/>
</dbReference>
<evidence type="ECO:0000256" key="1">
    <source>
        <dbReference type="SAM" id="Phobius"/>
    </source>
</evidence>
<dbReference type="GO" id="GO:0016788">
    <property type="term" value="F:hydrolase activity, acting on ester bonds"/>
    <property type="evidence" value="ECO:0007669"/>
    <property type="project" value="UniProtKB-ARBA"/>
</dbReference>
<keyword evidence="1" id="KW-0812">Transmembrane</keyword>
<dbReference type="OrthoDB" id="5145192at2"/>
<dbReference type="AlphaFoldDB" id="A0A1C3RG87"/>
<dbReference type="Proteomes" id="UP000231658">
    <property type="component" value="Unassembled WGS sequence"/>
</dbReference>
<sequence length="388" mass="45670">MNNDKNWFELNPKKTISSLFLIFIFICILLIEMTLSITKNHTIENGQKRYIRLKELNINYQNTIIPDIEYMKTTDSLVRKPYIINVDNNGFIKPSKVHDEADKTIVFIGGSTTECLYVDEFKRFPYLVGKNLEEEFKLKINSFNSGVSGNNSLHSIDILINKIIPMQPDIIVLMHNINELSTLIHEGSYWNNNSNRSPLITLEEPKISYLLLKSIKDYLIPNFYTEIKKIIHRFKHSNKQIDEFYKSRNKININKEKILIDYKRNLEIFIHISKLSGIQPILMTQFNRFKEKPTSLLMKKMKTRIENKLNINYSDFIELYKKINHITIKVAQKNNIYYIDLDKLIPKESKYIYDSVHLNTFGSTYTSKIISASLIKMGLFNYRPLSQK</sequence>
<protein>
    <recommendedName>
        <fullName evidence="4">SGNH hydrolase-type esterase domain-containing protein</fullName>
    </recommendedName>
</protein>
<dbReference type="Gene3D" id="3.40.50.1110">
    <property type="entry name" value="SGNH hydrolase"/>
    <property type="match status" value="1"/>
</dbReference>
<dbReference type="STRING" id="1867952.MTBPR1_20148"/>
<gene>
    <name evidence="2" type="ORF">MTBPR1_20148</name>
</gene>
<proteinExistence type="predicted"/>
<dbReference type="CDD" id="cd00229">
    <property type="entry name" value="SGNH_hydrolase"/>
    <property type="match status" value="1"/>
</dbReference>
<evidence type="ECO:0000313" key="2">
    <source>
        <dbReference type="EMBL" id="SCA56300.1"/>
    </source>
</evidence>
<keyword evidence="1" id="KW-0472">Membrane</keyword>
<dbReference type="SUPFAM" id="SSF52266">
    <property type="entry name" value="SGNH hydrolase"/>
    <property type="match status" value="1"/>
</dbReference>
<evidence type="ECO:0000313" key="3">
    <source>
        <dbReference type="Proteomes" id="UP000231658"/>
    </source>
</evidence>
<feature type="transmembrane region" description="Helical" evidence="1">
    <location>
        <begin position="20"/>
        <end position="38"/>
    </location>
</feature>
<keyword evidence="3" id="KW-1185">Reference proteome</keyword>
<keyword evidence="1" id="KW-1133">Transmembrane helix</keyword>
<accession>A0A1C3RG87</accession>
<dbReference type="EMBL" id="FLYE01000012">
    <property type="protein sequence ID" value="SCA56300.1"/>
    <property type="molecule type" value="Genomic_DNA"/>
</dbReference>
<evidence type="ECO:0008006" key="4">
    <source>
        <dbReference type="Google" id="ProtNLM"/>
    </source>
</evidence>
<dbReference type="RefSeq" id="WP_069186973.1">
    <property type="nucleotide sequence ID" value="NZ_FLYE01000012.1"/>
</dbReference>
<name>A0A1C3RG87_9PROT</name>